<proteinExistence type="predicted"/>
<dbReference type="AlphaFoldDB" id="A0A8H6SCK5"/>
<feature type="compositionally biased region" description="Pro residues" evidence="1">
    <location>
        <begin position="48"/>
        <end position="59"/>
    </location>
</feature>
<organism evidence="3 4">
    <name type="scientific">Mycena indigotica</name>
    <dbReference type="NCBI Taxonomy" id="2126181"/>
    <lineage>
        <taxon>Eukaryota</taxon>
        <taxon>Fungi</taxon>
        <taxon>Dikarya</taxon>
        <taxon>Basidiomycota</taxon>
        <taxon>Agaricomycotina</taxon>
        <taxon>Agaricomycetes</taxon>
        <taxon>Agaricomycetidae</taxon>
        <taxon>Agaricales</taxon>
        <taxon>Marasmiineae</taxon>
        <taxon>Mycenaceae</taxon>
        <taxon>Mycena</taxon>
    </lineage>
</organism>
<evidence type="ECO:0000313" key="4">
    <source>
        <dbReference type="Proteomes" id="UP000636479"/>
    </source>
</evidence>
<evidence type="ECO:0000256" key="1">
    <source>
        <dbReference type="SAM" id="MobiDB-lite"/>
    </source>
</evidence>
<accession>A0A8H6SCK5</accession>
<dbReference type="InterPro" id="IPR046522">
    <property type="entry name" value="DUF6699"/>
</dbReference>
<evidence type="ECO:0000259" key="2">
    <source>
        <dbReference type="Pfam" id="PF20415"/>
    </source>
</evidence>
<dbReference type="Proteomes" id="UP000636479">
    <property type="component" value="Unassembled WGS sequence"/>
</dbReference>
<comment type="caution">
    <text evidence="3">The sequence shown here is derived from an EMBL/GenBank/DDBJ whole genome shotgun (WGS) entry which is preliminary data.</text>
</comment>
<dbReference type="GeneID" id="59348529"/>
<feature type="domain" description="DUF6699" evidence="2">
    <location>
        <begin position="189"/>
        <end position="344"/>
    </location>
</feature>
<dbReference type="OrthoDB" id="3224413at2759"/>
<name>A0A8H6SCK5_9AGAR</name>
<dbReference type="RefSeq" id="XP_037217425.1">
    <property type="nucleotide sequence ID" value="XM_037366013.1"/>
</dbReference>
<reference evidence="3" key="1">
    <citation type="submission" date="2020-05" db="EMBL/GenBank/DDBJ databases">
        <title>Mycena genomes resolve the evolution of fungal bioluminescence.</title>
        <authorList>
            <person name="Tsai I.J."/>
        </authorList>
    </citation>
    <scope>NUCLEOTIDE SEQUENCE</scope>
    <source>
        <strain evidence="3">171206Taipei</strain>
    </source>
</reference>
<dbReference type="Pfam" id="PF20415">
    <property type="entry name" value="DUF6699"/>
    <property type="match status" value="1"/>
</dbReference>
<sequence length="360" mass="39251">MARQTTADPSSSHPKPKKLKSVQFSDENLLYSPVAWSPQPEADLSSLPPSPMPSHPTFPPTAVFFTSDSESEPERVPAAPSYNFSTQVGPPIPWKPPLVYSPWGGSLAAELPTSNVGLTPAPSTPYLPVANTNQTWINQAYAWPPPSPSPPPLYTPWTTQPQSGQPYPTPPIHLHVLLAFTPFANVPPIAFDVSLPPHTQLQQNLTPAYLEPATHPPLSCLVLHCRRLALAFPYPISGDDWTIPVVPLTQPTTGIVCVLDVLRAIYVSLRTSVLRAEYETFRATTIGDSVKPTSATMTTRTEVDSAYFARCKFISDPHLRRAEELKGVKRVDVLCGKTRFLGLSGPLEAGPGVWELNLAE</sequence>
<feature type="region of interest" description="Disordered" evidence="1">
    <location>
        <begin position="39"/>
        <end position="77"/>
    </location>
</feature>
<gene>
    <name evidence="3" type="ORF">MIND_00939400</name>
</gene>
<feature type="region of interest" description="Disordered" evidence="1">
    <location>
        <begin position="1"/>
        <end position="22"/>
    </location>
</feature>
<protein>
    <recommendedName>
        <fullName evidence="2">DUF6699 domain-containing protein</fullName>
    </recommendedName>
</protein>
<dbReference type="EMBL" id="JACAZF010000008">
    <property type="protein sequence ID" value="KAF7297066.1"/>
    <property type="molecule type" value="Genomic_DNA"/>
</dbReference>
<evidence type="ECO:0000313" key="3">
    <source>
        <dbReference type="EMBL" id="KAF7297066.1"/>
    </source>
</evidence>
<keyword evidence="4" id="KW-1185">Reference proteome</keyword>